<evidence type="ECO:0000256" key="1">
    <source>
        <dbReference type="ARBA" id="ARBA00008857"/>
    </source>
</evidence>
<dbReference type="InterPro" id="IPR044068">
    <property type="entry name" value="CB"/>
</dbReference>
<dbReference type="RefSeq" id="WP_282838781.1">
    <property type="nucleotide sequence ID" value="NZ_JASCXW010000004.1"/>
</dbReference>
<gene>
    <name evidence="8" type="ORF">QJ521_02210</name>
</gene>
<accession>A0AAW6U8J7</accession>
<dbReference type="Gene3D" id="1.10.150.130">
    <property type="match status" value="1"/>
</dbReference>
<feature type="domain" description="Core-binding (CB)" evidence="7">
    <location>
        <begin position="5"/>
        <end position="84"/>
    </location>
</feature>
<dbReference type="PANTHER" id="PTHR30349:SF41">
    <property type="entry name" value="INTEGRASE_RECOMBINASE PROTEIN MJ0367-RELATED"/>
    <property type="match status" value="1"/>
</dbReference>
<evidence type="ECO:0000313" key="9">
    <source>
        <dbReference type="Proteomes" id="UP001431532"/>
    </source>
</evidence>
<evidence type="ECO:0000256" key="2">
    <source>
        <dbReference type="ARBA" id="ARBA00022908"/>
    </source>
</evidence>
<dbReference type="Pfam" id="PF02899">
    <property type="entry name" value="Phage_int_SAM_1"/>
    <property type="match status" value="1"/>
</dbReference>
<evidence type="ECO:0000256" key="3">
    <source>
        <dbReference type="ARBA" id="ARBA00023125"/>
    </source>
</evidence>
<proteinExistence type="inferred from homology"/>
<dbReference type="Pfam" id="PF00589">
    <property type="entry name" value="Phage_integrase"/>
    <property type="match status" value="1"/>
</dbReference>
<sequence length="316" mass="36919">MIKYHPLEEARDAYLEDLDLKRKSVKDYELLINRYIDYLKRYNIKYAKRSDVIKYRDSMRDEGLKATTIQKQMVVIKSLYRWLRRHNYINKSYYHESYVEDIAEGIKGAKVEKSYRKEALSIDQARHLIETSKAYTKTIYGLRNYCMLLLMLTTGLRTIEVARTKKSDLGKIQKQDVLYVQGKGKDGADQFVKLSKPVKDAIKEYLFLRNDKNKFLFISHHNDHDDQALSTDGIRSALKALLQKADLASPKITVHSLRHTCATLSLQTGSTLEQTQQLLRHANIETTLIYAHHLNRINDDTVLKITSELFQRNEEN</sequence>
<evidence type="ECO:0000259" key="7">
    <source>
        <dbReference type="PROSITE" id="PS51900"/>
    </source>
</evidence>
<dbReference type="InterPro" id="IPR013762">
    <property type="entry name" value="Integrase-like_cat_sf"/>
</dbReference>
<evidence type="ECO:0000256" key="5">
    <source>
        <dbReference type="PROSITE-ProRule" id="PRU01248"/>
    </source>
</evidence>
<dbReference type="GO" id="GO:0003677">
    <property type="term" value="F:DNA binding"/>
    <property type="evidence" value="ECO:0007669"/>
    <property type="project" value="UniProtKB-UniRule"/>
</dbReference>
<comment type="similarity">
    <text evidence="1">Belongs to the 'phage' integrase family.</text>
</comment>
<dbReference type="Gene3D" id="1.10.443.10">
    <property type="entry name" value="Intergrase catalytic core"/>
    <property type="match status" value="1"/>
</dbReference>
<feature type="domain" description="Tyr recombinase" evidence="6">
    <location>
        <begin position="115"/>
        <end position="304"/>
    </location>
</feature>
<dbReference type="InterPro" id="IPR002104">
    <property type="entry name" value="Integrase_catalytic"/>
</dbReference>
<keyword evidence="3 5" id="KW-0238">DNA-binding</keyword>
<dbReference type="GO" id="GO:0015074">
    <property type="term" value="P:DNA integration"/>
    <property type="evidence" value="ECO:0007669"/>
    <property type="project" value="UniProtKB-KW"/>
</dbReference>
<organism evidence="8 9">
    <name type="scientific">Peloplasma aerotolerans</name>
    <dbReference type="NCBI Taxonomy" id="3044389"/>
    <lineage>
        <taxon>Bacteria</taxon>
        <taxon>Bacillati</taxon>
        <taxon>Mycoplasmatota</taxon>
        <taxon>Mollicutes</taxon>
        <taxon>Acholeplasmatales</taxon>
        <taxon>Acholeplasmataceae</taxon>
        <taxon>Peloplasma</taxon>
    </lineage>
</organism>
<keyword evidence="9" id="KW-1185">Reference proteome</keyword>
<name>A0AAW6U8J7_9MOLU</name>
<dbReference type="PROSITE" id="PS51898">
    <property type="entry name" value="TYR_RECOMBINASE"/>
    <property type="match status" value="1"/>
</dbReference>
<evidence type="ECO:0000313" key="8">
    <source>
        <dbReference type="EMBL" id="MDI6452366.1"/>
    </source>
</evidence>
<dbReference type="GO" id="GO:0006310">
    <property type="term" value="P:DNA recombination"/>
    <property type="evidence" value="ECO:0007669"/>
    <property type="project" value="UniProtKB-KW"/>
</dbReference>
<dbReference type="SUPFAM" id="SSF56349">
    <property type="entry name" value="DNA breaking-rejoining enzymes"/>
    <property type="match status" value="1"/>
</dbReference>
<dbReference type="InterPro" id="IPR004107">
    <property type="entry name" value="Integrase_SAM-like_N"/>
</dbReference>
<dbReference type="Proteomes" id="UP001431532">
    <property type="component" value="Unassembled WGS sequence"/>
</dbReference>
<protein>
    <submittedName>
        <fullName evidence="8">Tyrosine-type recombinase/integrase</fullName>
    </submittedName>
</protein>
<dbReference type="InterPro" id="IPR010998">
    <property type="entry name" value="Integrase_recombinase_N"/>
</dbReference>
<dbReference type="InterPro" id="IPR011010">
    <property type="entry name" value="DNA_brk_join_enz"/>
</dbReference>
<keyword evidence="4" id="KW-0233">DNA recombination</keyword>
<dbReference type="PANTHER" id="PTHR30349">
    <property type="entry name" value="PHAGE INTEGRASE-RELATED"/>
    <property type="match status" value="1"/>
</dbReference>
<dbReference type="AlphaFoldDB" id="A0AAW6U8J7"/>
<evidence type="ECO:0000259" key="6">
    <source>
        <dbReference type="PROSITE" id="PS51898"/>
    </source>
</evidence>
<dbReference type="PROSITE" id="PS51900">
    <property type="entry name" value="CB"/>
    <property type="match status" value="1"/>
</dbReference>
<comment type="caution">
    <text evidence="8">The sequence shown here is derived from an EMBL/GenBank/DDBJ whole genome shotgun (WGS) entry which is preliminary data.</text>
</comment>
<dbReference type="EMBL" id="JASCXW010000004">
    <property type="protein sequence ID" value="MDI6452366.1"/>
    <property type="molecule type" value="Genomic_DNA"/>
</dbReference>
<reference evidence="8" key="1">
    <citation type="submission" date="2023-05" db="EMBL/GenBank/DDBJ databases">
        <title>Mariniplasma microaerophilum sp. nov., a novel anaerobic mollicute isolated from terrestrial mud volcano, Taman Peninsula, Russia.</title>
        <authorList>
            <person name="Khomyakova M.A."/>
            <person name="Merkel A.Y."/>
            <person name="Slobodkin A.I."/>
        </authorList>
    </citation>
    <scope>NUCLEOTIDE SEQUENCE</scope>
    <source>
        <strain evidence="8">M4Ah</strain>
    </source>
</reference>
<keyword evidence="2" id="KW-0229">DNA integration</keyword>
<dbReference type="InterPro" id="IPR050090">
    <property type="entry name" value="Tyrosine_recombinase_XerCD"/>
</dbReference>
<evidence type="ECO:0000256" key="4">
    <source>
        <dbReference type="ARBA" id="ARBA00023172"/>
    </source>
</evidence>